<dbReference type="Gene3D" id="3.40.50.1820">
    <property type="entry name" value="alpha/beta hydrolase"/>
    <property type="match status" value="1"/>
</dbReference>
<dbReference type="GO" id="GO:0016042">
    <property type="term" value="P:lipid catabolic process"/>
    <property type="evidence" value="ECO:0007669"/>
    <property type="project" value="TreeGrafter"/>
</dbReference>
<comment type="caution">
    <text evidence="6">The sequence shown here is derived from an EMBL/GenBank/DDBJ whole genome shotgun (WGS) entry which is preliminary data.</text>
</comment>
<dbReference type="Pfam" id="PF00151">
    <property type="entry name" value="Lipase"/>
    <property type="match status" value="1"/>
</dbReference>
<organism evidence="6 7">
    <name type="scientific">Aromia moschata</name>
    <dbReference type="NCBI Taxonomy" id="1265417"/>
    <lineage>
        <taxon>Eukaryota</taxon>
        <taxon>Metazoa</taxon>
        <taxon>Ecdysozoa</taxon>
        <taxon>Arthropoda</taxon>
        <taxon>Hexapoda</taxon>
        <taxon>Insecta</taxon>
        <taxon>Pterygota</taxon>
        <taxon>Neoptera</taxon>
        <taxon>Endopterygota</taxon>
        <taxon>Coleoptera</taxon>
        <taxon>Polyphaga</taxon>
        <taxon>Cucujiformia</taxon>
        <taxon>Chrysomeloidea</taxon>
        <taxon>Cerambycidae</taxon>
        <taxon>Cerambycinae</taxon>
        <taxon>Callichromatini</taxon>
        <taxon>Aromia</taxon>
    </lineage>
</organism>
<dbReference type="SUPFAM" id="SSF53474">
    <property type="entry name" value="alpha/beta-Hydrolases"/>
    <property type="match status" value="1"/>
</dbReference>
<protein>
    <recommendedName>
        <fullName evidence="5">Lipase domain-containing protein</fullName>
    </recommendedName>
</protein>
<feature type="domain" description="Lipase" evidence="5">
    <location>
        <begin position="37"/>
        <end position="305"/>
    </location>
</feature>
<dbReference type="GO" id="GO:0005615">
    <property type="term" value="C:extracellular space"/>
    <property type="evidence" value="ECO:0007669"/>
    <property type="project" value="TreeGrafter"/>
</dbReference>
<dbReference type="InterPro" id="IPR013818">
    <property type="entry name" value="Lipase"/>
</dbReference>
<dbReference type="EMBL" id="JAPWTK010000004">
    <property type="protein sequence ID" value="KAJ8961715.1"/>
    <property type="molecule type" value="Genomic_DNA"/>
</dbReference>
<keyword evidence="7" id="KW-1185">Reference proteome</keyword>
<dbReference type="GO" id="GO:0017171">
    <property type="term" value="F:serine hydrolase activity"/>
    <property type="evidence" value="ECO:0007669"/>
    <property type="project" value="TreeGrafter"/>
</dbReference>
<name>A0AAV8ZDV3_9CUCU</name>
<dbReference type="InterPro" id="IPR029058">
    <property type="entry name" value="AB_hydrolase_fold"/>
</dbReference>
<comment type="subcellular location">
    <subcellularLocation>
        <location evidence="1">Secreted</location>
    </subcellularLocation>
</comment>
<dbReference type="PRINTS" id="PR00821">
    <property type="entry name" value="TAGLIPASE"/>
</dbReference>
<evidence type="ECO:0000313" key="6">
    <source>
        <dbReference type="EMBL" id="KAJ8961715.1"/>
    </source>
</evidence>
<evidence type="ECO:0000259" key="5">
    <source>
        <dbReference type="Pfam" id="PF00151"/>
    </source>
</evidence>
<dbReference type="CDD" id="cd00707">
    <property type="entry name" value="Pancreat_lipase_like"/>
    <property type="match status" value="1"/>
</dbReference>
<comment type="similarity">
    <text evidence="2 4">Belongs to the AB hydrolase superfamily. Lipase family.</text>
</comment>
<keyword evidence="3" id="KW-0964">Secreted</keyword>
<dbReference type="AlphaFoldDB" id="A0AAV8ZDV3"/>
<dbReference type="InterPro" id="IPR000734">
    <property type="entry name" value="TAG_lipase"/>
</dbReference>
<gene>
    <name evidence="6" type="ORF">NQ318_021315</name>
</gene>
<dbReference type="Proteomes" id="UP001162162">
    <property type="component" value="Unassembled WGS sequence"/>
</dbReference>
<evidence type="ECO:0000256" key="4">
    <source>
        <dbReference type="RuleBase" id="RU004262"/>
    </source>
</evidence>
<evidence type="ECO:0000313" key="7">
    <source>
        <dbReference type="Proteomes" id="UP001162162"/>
    </source>
</evidence>
<sequence>MFFFTSTGPPSLILQNNTFQLYPINKMLCSKFDPYRDTIFELYTRDTPDTAQLLRLDDDDSIRNSNINFNNPTVIFFHGFLESSQSDDAQQIKKHYLERSNFNIILVNNERLLAGPYYVTAANNVGPIGQYSAAFVDFLVQKGLHLSRLHIIGMSLGGQIAGITGKNIISGKASRITGLDPAGPLFFSLPSSRRLSKGDAEFVDVIHTNAGGFGINSESGDVDIWMNGGSRQPGCAATDTLTRVPASVSELVFCNHYQAYRTYVMSLIDPTSYLARKCSSYKEYRSGGCDLEKTTYVGLDVDRTATGNYYVDTGVTATDI</sequence>
<reference evidence="6" key="1">
    <citation type="journal article" date="2023" name="Insect Mol. Biol.">
        <title>Genome sequencing provides insights into the evolution of gene families encoding plant cell wall-degrading enzymes in longhorned beetles.</title>
        <authorList>
            <person name="Shin N.R."/>
            <person name="Okamura Y."/>
            <person name="Kirsch R."/>
            <person name="Pauchet Y."/>
        </authorList>
    </citation>
    <scope>NUCLEOTIDE SEQUENCE</scope>
    <source>
        <strain evidence="6">AMC_N1</strain>
    </source>
</reference>
<dbReference type="InterPro" id="IPR033906">
    <property type="entry name" value="Lipase_N"/>
</dbReference>
<dbReference type="GO" id="GO:0016298">
    <property type="term" value="F:lipase activity"/>
    <property type="evidence" value="ECO:0007669"/>
    <property type="project" value="InterPro"/>
</dbReference>
<evidence type="ECO:0000256" key="2">
    <source>
        <dbReference type="ARBA" id="ARBA00010701"/>
    </source>
</evidence>
<accession>A0AAV8ZDV3</accession>
<dbReference type="PANTHER" id="PTHR11610:SF169">
    <property type="entry name" value="GH15759P-RELATED"/>
    <property type="match status" value="1"/>
</dbReference>
<evidence type="ECO:0000256" key="1">
    <source>
        <dbReference type="ARBA" id="ARBA00004613"/>
    </source>
</evidence>
<dbReference type="PANTHER" id="PTHR11610">
    <property type="entry name" value="LIPASE"/>
    <property type="match status" value="1"/>
</dbReference>
<evidence type="ECO:0000256" key="3">
    <source>
        <dbReference type="ARBA" id="ARBA00022525"/>
    </source>
</evidence>
<proteinExistence type="inferred from homology"/>